<evidence type="ECO:0000256" key="4">
    <source>
        <dbReference type="ARBA" id="ARBA00018836"/>
    </source>
</evidence>
<dbReference type="AlphaFoldDB" id="A0A838L6Q0"/>
<reference evidence="5 6" key="1">
    <citation type="submission" date="2020-07" db="EMBL/GenBank/DDBJ databases">
        <authorList>
            <person name="Sun Q."/>
        </authorList>
    </citation>
    <scope>NUCLEOTIDE SEQUENCE [LARGE SCALE GENOMIC DNA]</scope>
    <source>
        <strain evidence="5 6">CGMCC 1.13654</strain>
    </source>
</reference>
<dbReference type="InterPro" id="IPR017945">
    <property type="entry name" value="DHBP_synth_RibB-like_a/b_dom"/>
</dbReference>
<comment type="pathway">
    <text evidence="2">Cofactor biosynthesis; riboflavin biosynthesis; 2-hydroxy-3-oxobutyl phosphate from D-ribulose 5-phosphate: step 1/1.</text>
</comment>
<accession>A0A838L6Q0</accession>
<comment type="caution">
    <text evidence="5">The sequence shown here is derived from an EMBL/GenBank/DDBJ whole genome shotgun (WGS) entry which is preliminary data.</text>
</comment>
<organism evidence="5 6">
    <name type="scientific">Sphingomonas chungangi</name>
    <dbReference type="NCBI Taxonomy" id="2683589"/>
    <lineage>
        <taxon>Bacteria</taxon>
        <taxon>Pseudomonadati</taxon>
        <taxon>Pseudomonadota</taxon>
        <taxon>Alphaproteobacteria</taxon>
        <taxon>Sphingomonadales</taxon>
        <taxon>Sphingomonadaceae</taxon>
        <taxon>Sphingomonas</taxon>
    </lineage>
</organism>
<dbReference type="InterPro" id="IPR000422">
    <property type="entry name" value="DHBP_synthase_RibB"/>
</dbReference>
<proteinExistence type="predicted"/>
<dbReference type="SUPFAM" id="SSF55821">
    <property type="entry name" value="YrdC/RibB"/>
    <property type="match status" value="1"/>
</dbReference>
<evidence type="ECO:0000256" key="2">
    <source>
        <dbReference type="ARBA" id="ARBA00004904"/>
    </source>
</evidence>
<dbReference type="Proteomes" id="UP000570166">
    <property type="component" value="Unassembled WGS sequence"/>
</dbReference>
<keyword evidence="6" id="KW-1185">Reference proteome</keyword>
<comment type="function">
    <text evidence="1">Catalyzes the conversion of D-ribulose 5-phosphate to formate and 3,4-dihydroxy-2-butanone 4-phosphate.</text>
</comment>
<dbReference type="RefSeq" id="WP_160366611.1">
    <property type="nucleotide sequence ID" value="NZ_JACEIB010000007.1"/>
</dbReference>
<evidence type="ECO:0000256" key="1">
    <source>
        <dbReference type="ARBA" id="ARBA00002284"/>
    </source>
</evidence>
<evidence type="ECO:0000313" key="5">
    <source>
        <dbReference type="EMBL" id="MBA2934834.1"/>
    </source>
</evidence>
<dbReference type="EMBL" id="JACEIB010000007">
    <property type="protein sequence ID" value="MBA2934834.1"/>
    <property type="molecule type" value="Genomic_DNA"/>
</dbReference>
<dbReference type="GO" id="GO:0009231">
    <property type="term" value="P:riboflavin biosynthetic process"/>
    <property type="evidence" value="ECO:0007669"/>
    <property type="project" value="UniProtKB-UniPathway"/>
</dbReference>
<dbReference type="EC" id="4.1.99.12" evidence="3"/>
<gene>
    <name evidence="5" type="ORF">HZF05_12070</name>
</gene>
<dbReference type="GO" id="GO:0008686">
    <property type="term" value="F:3,4-dihydroxy-2-butanone-4-phosphate synthase activity"/>
    <property type="evidence" value="ECO:0007669"/>
    <property type="project" value="UniProtKB-EC"/>
</dbReference>
<sequence length="211" mass="22406">MTIEEYDGRLAILIDPAAREGRGRSLIFAAARDIRDEDVITLTAQGGICTVTINEGAMIRLGLSPQGGPPPGGDAPYFGTSAEARACTETGISAKERALTMRTLGGRDVGADDIQSPGHIMVQVARNVLRDGASLPEMANALLAATTDTRFAAWADILDASGEVAGADDGIALARRLDVPHFLSSDVIRLSRERLAPWVDVMRFSQERFGA</sequence>
<protein>
    <recommendedName>
        <fullName evidence="4">3,4-dihydroxy-2-butanone 4-phosphate synthase</fullName>
        <ecNumber evidence="3">4.1.99.12</ecNumber>
    </recommendedName>
</protein>
<name>A0A838L6Q0_9SPHN</name>
<evidence type="ECO:0000256" key="3">
    <source>
        <dbReference type="ARBA" id="ARBA00012153"/>
    </source>
</evidence>
<evidence type="ECO:0000313" key="6">
    <source>
        <dbReference type="Proteomes" id="UP000570166"/>
    </source>
</evidence>
<dbReference type="Gene3D" id="3.90.870.10">
    <property type="entry name" value="DHBP synthase"/>
    <property type="match status" value="1"/>
</dbReference>
<dbReference type="Pfam" id="PF00926">
    <property type="entry name" value="DHBP_synthase"/>
    <property type="match status" value="1"/>
</dbReference>
<dbReference type="UniPathway" id="UPA00275">
    <property type="reaction ID" value="UER00399"/>
</dbReference>